<dbReference type="AlphaFoldDB" id="A0A0R0C3D3"/>
<evidence type="ECO:0000313" key="2">
    <source>
        <dbReference type="EMBL" id="KRG64364.1"/>
    </source>
</evidence>
<dbReference type="InterPro" id="IPR036063">
    <property type="entry name" value="Smr_dom_sf"/>
</dbReference>
<gene>
    <name evidence="2" type="ORF">ABB27_16405</name>
</gene>
<protein>
    <submittedName>
        <fullName evidence="2">SMR domain protein</fullName>
    </submittedName>
</protein>
<dbReference type="Gene3D" id="3.30.1370.110">
    <property type="match status" value="1"/>
</dbReference>
<dbReference type="EMBL" id="LDJJ01000063">
    <property type="protein sequence ID" value="KRG64364.1"/>
    <property type="molecule type" value="Genomic_DNA"/>
</dbReference>
<dbReference type="InterPro" id="IPR002625">
    <property type="entry name" value="Smr_dom"/>
</dbReference>
<feature type="domain" description="Smr" evidence="1">
    <location>
        <begin position="1"/>
        <end position="50"/>
    </location>
</feature>
<dbReference type="PANTHER" id="PTHR35562:SF2">
    <property type="entry name" value="DNA ENDONUCLEASE SMRA-RELATED"/>
    <property type="match status" value="1"/>
</dbReference>
<evidence type="ECO:0000313" key="3">
    <source>
        <dbReference type="Proteomes" id="UP000051863"/>
    </source>
</evidence>
<dbReference type="PANTHER" id="PTHR35562">
    <property type="entry name" value="DNA ENDONUCLEASE SMRA-RELATED"/>
    <property type="match status" value="1"/>
</dbReference>
<keyword evidence="3" id="KW-1185">Reference proteome</keyword>
<dbReference type="Proteomes" id="UP000051863">
    <property type="component" value="Unassembled WGS sequence"/>
</dbReference>
<dbReference type="SUPFAM" id="SSF160443">
    <property type="entry name" value="SMR domain-like"/>
    <property type="match status" value="1"/>
</dbReference>
<feature type="non-terminal residue" evidence="2">
    <location>
        <position position="1"/>
    </location>
</feature>
<proteinExistence type="predicted"/>
<dbReference type="PROSITE" id="PS50828">
    <property type="entry name" value="SMR"/>
    <property type="match status" value="1"/>
</dbReference>
<comment type="caution">
    <text evidence="2">The sequence shown here is derived from an EMBL/GenBank/DDBJ whole genome shotgun (WGS) entry which is preliminary data.</text>
</comment>
<dbReference type="Pfam" id="PF01713">
    <property type="entry name" value="Smr"/>
    <property type="match status" value="1"/>
</dbReference>
<name>A0A0R0C3D3_9GAMM</name>
<sequence>IHGKGLQSDGGAPVLKNLVDRMLRQRNDVLAFHSAPPTQGGTGAVLVLLANR</sequence>
<organism evidence="2 3">
    <name type="scientific">Stenotrophomonas terrae</name>
    <dbReference type="NCBI Taxonomy" id="405446"/>
    <lineage>
        <taxon>Bacteria</taxon>
        <taxon>Pseudomonadati</taxon>
        <taxon>Pseudomonadota</taxon>
        <taxon>Gammaproteobacteria</taxon>
        <taxon>Lysobacterales</taxon>
        <taxon>Lysobacteraceae</taxon>
        <taxon>Stenotrophomonas</taxon>
    </lineage>
</organism>
<evidence type="ECO:0000259" key="1">
    <source>
        <dbReference type="PROSITE" id="PS50828"/>
    </source>
</evidence>
<accession>A0A0R0C3D3</accession>
<dbReference type="RefSeq" id="WP_211263728.1">
    <property type="nucleotide sequence ID" value="NZ_LDJJ01000063.1"/>
</dbReference>
<dbReference type="GO" id="GO:0004520">
    <property type="term" value="F:DNA endonuclease activity"/>
    <property type="evidence" value="ECO:0007669"/>
    <property type="project" value="TreeGrafter"/>
</dbReference>
<reference evidence="2 3" key="1">
    <citation type="submission" date="2015-05" db="EMBL/GenBank/DDBJ databases">
        <title>Genome sequencing and analysis of members of genus Stenotrophomonas.</title>
        <authorList>
            <person name="Patil P.P."/>
            <person name="Midha S."/>
            <person name="Patil P.B."/>
        </authorList>
    </citation>
    <scope>NUCLEOTIDE SEQUENCE [LARGE SCALE GENOMIC DNA]</scope>
    <source>
        <strain evidence="2 3">DSM 18941</strain>
    </source>
</reference>
<dbReference type="PATRIC" id="fig|405446.3.peg.3158"/>